<comment type="similarity">
    <text evidence="1">Belongs to the PrpD family.</text>
</comment>
<dbReference type="Proteomes" id="UP000199611">
    <property type="component" value="Unassembled WGS sequence"/>
</dbReference>
<dbReference type="InterPro" id="IPR045336">
    <property type="entry name" value="MmgE_PrpD_N"/>
</dbReference>
<dbReference type="GO" id="GO:0016829">
    <property type="term" value="F:lyase activity"/>
    <property type="evidence" value="ECO:0007669"/>
    <property type="project" value="InterPro"/>
</dbReference>
<dbReference type="PANTHER" id="PTHR16943">
    <property type="entry name" value="2-METHYLCITRATE DEHYDRATASE-RELATED"/>
    <property type="match status" value="1"/>
</dbReference>
<evidence type="ECO:0000313" key="5">
    <source>
        <dbReference type="Proteomes" id="UP000199611"/>
    </source>
</evidence>
<dbReference type="InterPro" id="IPR005656">
    <property type="entry name" value="MmgE_PrpD"/>
</dbReference>
<organism evidence="4 5">
    <name type="scientific">Thermodesulforhabdus norvegica</name>
    <dbReference type="NCBI Taxonomy" id="39841"/>
    <lineage>
        <taxon>Bacteria</taxon>
        <taxon>Pseudomonadati</taxon>
        <taxon>Thermodesulfobacteriota</taxon>
        <taxon>Syntrophobacteria</taxon>
        <taxon>Syntrophobacterales</taxon>
        <taxon>Thermodesulforhabdaceae</taxon>
        <taxon>Thermodesulforhabdus</taxon>
    </lineage>
</organism>
<dbReference type="OrthoDB" id="9795089at2"/>
<dbReference type="EMBL" id="FOUU01000001">
    <property type="protein sequence ID" value="SFM38877.1"/>
    <property type="molecule type" value="Genomic_DNA"/>
</dbReference>
<dbReference type="InterPro" id="IPR042188">
    <property type="entry name" value="MmgE/PrpD_sf_2"/>
</dbReference>
<gene>
    <name evidence="4" type="ORF">SAMN05660836_00013</name>
</gene>
<dbReference type="Gene3D" id="1.10.4100.10">
    <property type="entry name" value="2-methylcitrate dehydratase PrpD"/>
    <property type="match status" value="1"/>
</dbReference>
<dbReference type="STRING" id="39841.SAMN05660836_00013"/>
<protein>
    <submittedName>
        <fullName evidence="4">2-methylcitrate dehydratase PrpD</fullName>
    </submittedName>
</protein>
<evidence type="ECO:0000259" key="3">
    <source>
        <dbReference type="Pfam" id="PF19305"/>
    </source>
</evidence>
<dbReference type="Pfam" id="PF19305">
    <property type="entry name" value="MmgE_PrpD_C"/>
    <property type="match status" value="1"/>
</dbReference>
<dbReference type="RefSeq" id="WP_093392438.1">
    <property type="nucleotide sequence ID" value="NZ_FOUU01000001.1"/>
</dbReference>
<accession>A0A1I4QFT6</accession>
<dbReference type="InterPro" id="IPR036148">
    <property type="entry name" value="MmgE/PrpD_sf"/>
</dbReference>
<dbReference type="Pfam" id="PF03972">
    <property type="entry name" value="MmgE_PrpD_N"/>
    <property type="match status" value="1"/>
</dbReference>
<feature type="domain" description="MmgE/PrpD C-terminal" evidence="3">
    <location>
        <begin position="270"/>
        <end position="428"/>
    </location>
</feature>
<sequence>MKKEISRELGKFVSKVGPQDLPRSVFTQSLFGITDGIAVMLAGCRQFGSSIAQILDALGGRPVATVIGLGYQTSAPLAAWSNGILSHLLDYDDLSLSMGGHPTGPVLSAALAAAEEIDADGKSLITAYAAGIEVMTKIGSALFDRLYTSGWHPTSVLGAFGACAAASNIWKLTPDQTATALAMVASAAGGIKKNFGTMTKALHVGNAAYNGVLCAMLARRGWTAQLSALEGPKGLFDLICGKSSLEDHELIHRLGNPWDIEEPGIFLKKYPCCGSIHPALDALFQISELPRPGKIERIHCKIHPDKSHILSEKTPRSGLEAKFNLRYCLASAIIRTAVSLDHFSDAAVSDPEVLSLMERIEIIPDESVGLWGSEITIECKEGRIVTGVCHKLGGIFDKMTLLRKLEDCATSILGQEKTERLKYALQNLADLPSVRDLMEKTVS</sequence>
<dbReference type="SUPFAM" id="SSF103378">
    <property type="entry name" value="2-methylcitrate dehydratase PrpD"/>
    <property type="match status" value="1"/>
</dbReference>
<dbReference type="PANTHER" id="PTHR16943:SF8">
    <property type="entry name" value="2-METHYLCITRATE DEHYDRATASE"/>
    <property type="match status" value="1"/>
</dbReference>
<dbReference type="InterPro" id="IPR042183">
    <property type="entry name" value="MmgE/PrpD_sf_1"/>
</dbReference>
<name>A0A1I4QFT6_9BACT</name>
<reference evidence="4 5" key="1">
    <citation type="submission" date="2016-10" db="EMBL/GenBank/DDBJ databases">
        <authorList>
            <person name="de Groot N.N."/>
        </authorList>
    </citation>
    <scope>NUCLEOTIDE SEQUENCE [LARGE SCALE GENOMIC DNA]</scope>
    <source>
        <strain evidence="4 5">DSM 9990</strain>
    </source>
</reference>
<dbReference type="Gene3D" id="3.30.1330.120">
    <property type="entry name" value="2-methylcitrate dehydratase PrpD"/>
    <property type="match status" value="1"/>
</dbReference>
<feature type="domain" description="MmgE/PrpD N-terminal" evidence="2">
    <location>
        <begin position="7"/>
        <end position="246"/>
    </location>
</feature>
<evidence type="ECO:0000256" key="1">
    <source>
        <dbReference type="ARBA" id="ARBA00006174"/>
    </source>
</evidence>
<keyword evidence="5" id="KW-1185">Reference proteome</keyword>
<proteinExistence type="inferred from homology"/>
<evidence type="ECO:0000259" key="2">
    <source>
        <dbReference type="Pfam" id="PF03972"/>
    </source>
</evidence>
<dbReference type="InterPro" id="IPR045337">
    <property type="entry name" value="MmgE_PrpD_C"/>
</dbReference>
<dbReference type="AlphaFoldDB" id="A0A1I4QFT6"/>
<evidence type="ECO:0000313" key="4">
    <source>
        <dbReference type="EMBL" id="SFM38877.1"/>
    </source>
</evidence>